<gene>
    <name evidence="1" type="ORF">H2198_010246</name>
</gene>
<keyword evidence="2" id="KW-1185">Reference proteome</keyword>
<organism evidence="1 2">
    <name type="scientific">Neophaeococcomyces mojaviensis</name>
    <dbReference type="NCBI Taxonomy" id="3383035"/>
    <lineage>
        <taxon>Eukaryota</taxon>
        <taxon>Fungi</taxon>
        <taxon>Dikarya</taxon>
        <taxon>Ascomycota</taxon>
        <taxon>Pezizomycotina</taxon>
        <taxon>Eurotiomycetes</taxon>
        <taxon>Chaetothyriomycetidae</taxon>
        <taxon>Chaetothyriales</taxon>
        <taxon>Chaetothyriales incertae sedis</taxon>
        <taxon>Neophaeococcomyces</taxon>
    </lineage>
</organism>
<comment type="caution">
    <text evidence="1">The sequence shown here is derived from an EMBL/GenBank/DDBJ whole genome shotgun (WGS) entry which is preliminary data.</text>
</comment>
<evidence type="ECO:0000313" key="2">
    <source>
        <dbReference type="Proteomes" id="UP001172386"/>
    </source>
</evidence>
<name>A0ACC2ZS66_9EURO</name>
<dbReference type="EMBL" id="JAPDRQ010000340">
    <property type="protein sequence ID" value="KAJ9650453.1"/>
    <property type="molecule type" value="Genomic_DNA"/>
</dbReference>
<evidence type="ECO:0000313" key="1">
    <source>
        <dbReference type="EMBL" id="KAJ9650453.1"/>
    </source>
</evidence>
<accession>A0ACC2ZS66</accession>
<proteinExistence type="predicted"/>
<reference evidence="1" key="1">
    <citation type="submission" date="2022-10" db="EMBL/GenBank/DDBJ databases">
        <title>Culturing micro-colonial fungi from biological soil crusts in the Mojave desert and describing Neophaeococcomyces mojavensis, and introducing the new genera and species Taxawa tesnikishii.</title>
        <authorList>
            <person name="Kurbessoian T."/>
            <person name="Stajich J.E."/>
        </authorList>
    </citation>
    <scope>NUCLEOTIDE SEQUENCE</scope>
    <source>
        <strain evidence="1">JES_112</strain>
    </source>
</reference>
<protein>
    <submittedName>
        <fullName evidence="1">Uncharacterized protein</fullName>
    </submittedName>
</protein>
<dbReference type="Proteomes" id="UP001172386">
    <property type="component" value="Unassembled WGS sequence"/>
</dbReference>
<sequence length="559" mass="59969">MEGQDHDRRRTERETTVQTNANSEIDPAQPAIVFEDAVPETSLGIPVHQTISTASDPHGARPTCFKNLLSECLFVLTTAFAIGQTAMLTGALVVTSASIQEGLEMSNSEVTWLMAGCTLTSGAFLLFFGRVADVFGRRMLLIYSMAAFTIFMLIIGFSQSAIMAEVFLALSGISCASVVPPAIGKLGAIYEKPSRRKNRAFACFSAGNPIGFVLGALIGGIATQIASWRAPFFVIAVIYFFLTIAAWFTTPQDVEQSLGGLNLATLKQMDWLGAFLAVAGIAMFTAAFTLAPDAGHGWASSYVIALLVVGVVLISAFLWWQSVFKYPLMPLRVWRDRNFSLLVASLCLGFYGFNGNLFWTALGWRRSYGDSPLTVAVKMLPAAIGGMIVNLVAALLMHRVSNKLLSIVAAFATVSASALLSATSKNITYWALFFPAQLLSVIGADFAFCVTNLYVMSSLPPEQQSVAGGMFQTVTRLASTVGLGVATTVFAATGGDTDVSANVPWRPYQATFWVSLVGAVLGLALTPFLTIGRQGHRQKAKDVEGSNMQVVSVERAEEK</sequence>